<evidence type="ECO:0000256" key="3">
    <source>
        <dbReference type="ARBA" id="ARBA00022598"/>
    </source>
</evidence>
<dbReference type="InterPro" id="IPR023168">
    <property type="entry name" value="GatB_Yqey_C_2"/>
</dbReference>
<dbReference type="InterPro" id="IPR017958">
    <property type="entry name" value="Gln-tRNA_amidoTrfase_suB_CS"/>
</dbReference>
<keyword evidence="3 10" id="KW-0436">Ligase</keyword>
<dbReference type="InterPro" id="IPR017959">
    <property type="entry name" value="Asn/Gln-tRNA_amidoTrfase_suB/E"/>
</dbReference>
<sequence length="471" mass="52695">MFKPVIGLEIHCELKTKSKMFCGCPNNSDETRPNFNVCPVCLGHPGTLPVINQKAVESVLKLGLAINGEISPISRFDRKSYFYSDLPKGYQISQYKQPFVEGGGLKGVKITRIHLEEDTGALSHDKGNHTLVDFNRAGVPLMELVTEPDIKSGEEAVAFAKELQLILRYLDISEANMEKGQMRVEVNISLSQDNEMGTKVEIKNLNSFKAVKEAVDYEIKRQSEVLEAGEKIIHETRGWDDIKRTTVSQRGKEQAHDYRYFPEPDLPPLDLAEFNLRELKDSLPELPEEKRIRLSRNYGLTSAQADILVENSEAADHFEEAAKKLDKKKTAADYQTLFNYLTSDIFGLMAEKKIGIKELKFPPSGTAEVINLIGENKISSRIAKDVLKEMVETGGAPSLIIESKGLRQISDVGEIENVVKKIIAENPKAVEDYKKGKENALQFLIGQAMKKLKGQANPDILRKLFGDCLSK</sequence>
<dbReference type="NCBIfam" id="TIGR00133">
    <property type="entry name" value="gatB"/>
    <property type="match status" value="1"/>
</dbReference>
<evidence type="ECO:0000256" key="1">
    <source>
        <dbReference type="ARBA" id="ARBA00005306"/>
    </source>
</evidence>
<evidence type="ECO:0000256" key="9">
    <source>
        <dbReference type="ARBA" id="ARBA00047913"/>
    </source>
</evidence>
<evidence type="ECO:0000256" key="7">
    <source>
        <dbReference type="ARBA" id="ARBA00024799"/>
    </source>
</evidence>
<feature type="domain" description="Asn/Gln amidotransferase" evidence="11">
    <location>
        <begin position="316"/>
        <end position="469"/>
    </location>
</feature>
<evidence type="ECO:0000256" key="4">
    <source>
        <dbReference type="ARBA" id="ARBA00022741"/>
    </source>
</evidence>
<gene>
    <name evidence="10" type="primary">gatB</name>
    <name evidence="12" type="ORF">A3G50_02915</name>
</gene>
<dbReference type="GO" id="GO:0005524">
    <property type="term" value="F:ATP binding"/>
    <property type="evidence" value="ECO:0007669"/>
    <property type="project" value="UniProtKB-KW"/>
</dbReference>
<dbReference type="FunFam" id="1.10.10.410:FF:000001">
    <property type="entry name" value="Aspartyl/glutamyl-tRNA(Asn/Gln) amidotransferase subunit B"/>
    <property type="match status" value="1"/>
</dbReference>
<comment type="catalytic activity">
    <reaction evidence="9 10">
        <text>L-glutamyl-tRNA(Gln) + L-glutamine + ATP + H2O = L-glutaminyl-tRNA(Gln) + L-glutamate + ADP + phosphate + H(+)</text>
        <dbReference type="Rhea" id="RHEA:17521"/>
        <dbReference type="Rhea" id="RHEA-COMP:9681"/>
        <dbReference type="Rhea" id="RHEA-COMP:9684"/>
        <dbReference type="ChEBI" id="CHEBI:15377"/>
        <dbReference type="ChEBI" id="CHEBI:15378"/>
        <dbReference type="ChEBI" id="CHEBI:29985"/>
        <dbReference type="ChEBI" id="CHEBI:30616"/>
        <dbReference type="ChEBI" id="CHEBI:43474"/>
        <dbReference type="ChEBI" id="CHEBI:58359"/>
        <dbReference type="ChEBI" id="CHEBI:78520"/>
        <dbReference type="ChEBI" id="CHEBI:78521"/>
        <dbReference type="ChEBI" id="CHEBI:456216"/>
    </reaction>
</comment>
<evidence type="ECO:0000313" key="13">
    <source>
        <dbReference type="Proteomes" id="UP000176633"/>
    </source>
</evidence>
<dbReference type="PROSITE" id="PS01234">
    <property type="entry name" value="GATB"/>
    <property type="match status" value="1"/>
</dbReference>
<evidence type="ECO:0000256" key="8">
    <source>
        <dbReference type="ARBA" id="ARBA00047380"/>
    </source>
</evidence>
<dbReference type="EMBL" id="MFKM01000037">
    <property type="protein sequence ID" value="OGG42822.1"/>
    <property type="molecule type" value="Genomic_DNA"/>
</dbReference>
<dbReference type="PANTHER" id="PTHR11659">
    <property type="entry name" value="GLUTAMYL-TRNA GLN AMIDOTRANSFERASE SUBUNIT B MITOCHONDRIAL AND PROKARYOTIC PET112-RELATED"/>
    <property type="match status" value="1"/>
</dbReference>
<dbReference type="InterPro" id="IPR006075">
    <property type="entry name" value="Asn/Gln-tRNA_Trfase_suB/E_cat"/>
</dbReference>
<dbReference type="EC" id="6.3.5.-" evidence="10"/>
<comment type="subunit">
    <text evidence="2 10">Heterotrimer of A, B and C subunits.</text>
</comment>
<evidence type="ECO:0000313" key="12">
    <source>
        <dbReference type="EMBL" id="OGG42822.1"/>
    </source>
</evidence>
<evidence type="ECO:0000256" key="2">
    <source>
        <dbReference type="ARBA" id="ARBA00011123"/>
    </source>
</evidence>
<dbReference type="GO" id="GO:0070681">
    <property type="term" value="P:glutaminyl-tRNAGln biosynthesis via transamidation"/>
    <property type="evidence" value="ECO:0007669"/>
    <property type="project" value="TreeGrafter"/>
</dbReference>
<dbReference type="HAMAP" id="MF_00121">
    <property type="entry name" value="GatB"/>
    <property type="match status" value="1"/>
</dbReference>
<dbReference type="PANTHER" id="PTHR11659:SF0">
    <property type="entry name" value="GLUTAMYL-TRNA(GLN) AMIDOTRANSFERASE SUBUNIT B, MITOCHONDRIAL"/>
    <property type="match status" value="1"/>
</dbReference>
<dbReference type="SUPFAM" id="SSF89095">
    <property type="entry name" value="GatB/YqeY motif"/>
    <property type="match status" value="1"/>
</dbReference>
<evidence type="ECO:0000256" key="10">
    <source>
        <dbReference type="HAMAP-Rule" id="MF_00121"/>
    </source>
</evidence>
<keyword evidence="4 10" id="KW-0547">Nucleotide-binding</keyword>
<organism evidence="12 13">
    <name type="scientific">Candidatus Jorgensenbacteria bacterium RIFCSPLOWO2_12_FULL_42_11</name>
    <dbReference type="NCBI Taxonomy" id="1798473"/>
    <lineage>
        <taxon>Bacteria</taxon>
        <taxon>Candidatus Joergenseniibacteriota</taxon>
    </lineage>
</organism>
<proteinExistence type="inferred from homology"/>
<dbReference type="Pfam" id="PF02637">
    <property type="entry name" value="GatB_Yqey"/>
    <property type="match status" value="1"/>
</dbReference>
<dbReference type="GO" id="GO:0050567">
    <property type="term" value="F:glutaminyl-tRNA synthase (glutamine-hydrolyzing) activity"/>
    <property type="evidence" value="ECO:0007669"/>
    <property type="project" value="UniProtKB-UniRule"/>
</dbReference>
<dbReference type="NCBIfam" id="NF004012">
    <property type="entry name" value="PRK05477.1-2"/>
    <property type="match status" value="1"/>
</dbReference>
<evidence type="ECO:0000256" key="6">
    <source>
        <dbReference type="ARBA" id="ARBA00022917"/>
    </source>
</evidence>
<dbReference type="NCBIfam" id="NF004014">
    <property type="entry name" value="PRK05477.1-4"/>
    <property type="match status" value="1"/>
</dbReference>
<dbReference type="Pfam" id="PF02934">
    <property type="entry name" value="GatB_N"/>
    <property type="match status" value="1"/>
</dbReference>
<dbReference type="Gene3D" id="1.10.150.380">
    <property type="entry name" value="GatB domain, N-terminal subdomain"/>
    <property type="match status" value="1"/>
</dbReference>
<dbReference type="InterPro" id="IPR042114">
    <property type="entry name" value="GatB_C_1"/>
</dbReference>
<reference evidence="12 13" key="1">
    <citation type="journal article" date="2016" name="Nat. Commun.">
        <title>Thousands of microbial genomes shed light on interconnected biogeochemical processes in an aquifer system.</title>
        <authorList>
            <person name="Anantharaman K."/>
            <person name="Brown C.T."/>
            <person name="Hug L.A."/>
            <person name="Sharon I."/>
            <person name="Castelle C.J."/>
            <person name="Probst A.J."/>
            <person name="Thomas B.C."/>
            <person name="Singh A."/>
            <person name="Wilkins M.J."/>
            <person name="Karaoz U."/>
            <person name="Brodie E.L."/>
            <person name="Williams K.H."/>
            <person name="Hubbard S.S."/>
            <person name="Banfield J.F."/>
        </authorList>
    </citation>
    <scope>NUCLEOTIDE SEQUENCE [LARGE SCALE GENOMIC DNA]</scope>
</reference>
<dbReference type="InterPro" id="IPR018027">
    <property type="entry name" value="Asn/Gln_amidotransferase"/>
</dbReference>
<dbReference type="InterPro" id="IPR003789">
    <property type="entry name" value="Asn/Gln_tRNA_amidoTrase-B-like"/>
</dbReference>
<comment type="function">
    <text evidence="7 10">Allows the formation of correctly charged Asn-tRNA(Asn) or Gln-tRNA(Gln) through the transamidation of misacylated Asp-tRNA(Asn) or Glu-tRNA(Gln) in organisms which lack either or both of asparaginyl-tRNA or glutaminyl-tRNA synthetases. The reaction takes place in the presence of glutamine and ATP through an activated phospho-Asp-tRNA(Asn) or phospho-Glu-tRNA(Gln).</text>
</comment>
<dbReference type="GO" id="GO:0050566">
    <property type="term" value="F:asparaginyl-tRNA synthase (glutamine-hydrolyzing) activity"/>
    <property type="evidence" value="ECO:0007669"/>
    <property type="project" value="RHEA"/>
</dbReference>
<keyword evidence="6 10" id="KW-0648">Protein biosynthesis</keyword>
<accession>A0A1F6C1C1</accession>
<dbReference type="Proteomes" id="UP000176633">
    <property type="component" value="Unassembled WGS sequence"/>
</dbReference>
<comment type="catalytic activity">
    <reaction evidence="8 10">
        <text>L-aspartyl-tRNA(Asn) + L-glutamine + ATP + H2O = L-asparaginyl-tRNA(Asn) + L-glutamate + ADP + phosphate + 2 H(+)</text>
        <dbReference type="Rhea" id="RHEA:14513"/>
        <dbReference type="Rhea" id="RHEA-COMP:9674"/>
        <dbReference type="Rhea" id="RHEA-COMP:9677"/>
        <dbReference type="ChEBI" id="CHEBI:15377"/>
        <dbReference type="ChEBI" id="CHEBI:15378"/>
        <dbReference type="ChEBI" id="CHEBI:29985"/>
        <dbReference type="ChEBI" id="CHEBI:30616"/>
        <dbReference type="ChEBI" id="CHEBI:43474"/>
        <dbReference type="ChEBI" id="CHEBI:58359"/>
        <dbReference type="ChEBI" id="CHEBI:78515"/>
        <dbReference type="ChEBI" id="CHEBI:78516"/>
        <dbReference type="ChEBI" id="CHEBI:456216"/>
    </reaction>
</comment>
<dbReference type="SMART" id="SM00845">
    <property type="entry name" value="GatB_Yqey"/>
    <property type="match status" value="1"/>
</dbReference>
<dbReference type="Gene3D" id="1.10.10.410">
    <property type="match status" value="1"/>
</dbReference>
<protein>
    <recommendedName>
        <fullName evidence="10">Aspartyl/glutamyl-tRNA(Asn/Gln) amidotransferase subunit B</fullName>
        <shortName evidence="10">Asp/Glu-ADT subunit B</shortName>
        <ecNumber evidence="10">6.3.5.-</ecNumber>
    </recommendedName>
</protein>
<comment type="caution">
    <text evidence="12">The sequence shown here is derived from an EMBL/GenBank/DDBJ whole genome shotgun (WGS) entry which is preliminary data.</text>
</comment>
<dbReference type="InterPro" id="IPR004413">
    <property type="entry name" value="GatB"/>
</dbReference>
<dbReference type="InterPro" id="IPR014746">
    <property type="entry name" value="Gln_synth/guanido_kin_cat_dom"/>
</dbReference>
<dbReference type="GO" id="GO:0006412">
    <property type="term" value="P:translation"/>
    <property type="evidence" value="ECO:0007669"/>
    <property type="project" value="UniProtKB-UniRule"/>
</dbReference>
<comment type="similarity">
    <text evidence="1 10">Belongs to the GatB/GatE family. GatB subfamily.</text>
</comment>
<name>A0A1F6C1C1_9BACT</name>
<dbReference type="SUPFAM" id="SSF55931">
    <property type="entry name" value="Glutamine synthetase/guanido kinase"/>
    <property type="match status" value="1"/>
</dbReference>
<dbReference type="AlphaFoldDB" id="A0A1F6C1C1"/>
<evidence type="ECO:0000256" key="5">
    <source>
        <dbReference type="ARBA" id="ARBA00022840"/>
    </source>
</evidence>
<keyword evidence="5 10" id="KW-0067">ATP-binding</keyword>
<dbReference type="STRING" id="1798473.A3G50_02915"/>
<evidence type="ECO:0000259" key="11">
    <source>
        <dbReference type="SMART" id="SM00845"/>
    </source>
</evidence>